<accession>A0A4R0RGI3</accession>
<dbReference type="PANTHER" id="PTHR33365:SF11">
    <property type="entry name" value="TAT PATHWAY SIGNAL SEQUENCE"/>
    <property type="match status" value="1"/>
</dbReference>
<comment type="caution">
    <text evidence="4">The sequence shown here is derived from an EMBL/GenBank/DDBJ whole genome shotgun (WGS) entry which is preliminary data.</text>
</comment>
<evidence type="ECO:0000256" key="1">
    <source>
        <dbReference type="ARBA" id="ARBA00004685"/>
    </source>
</evidence>
<evidence type="ECO:0000313" key="5">
    <source>
        <dbReference type="Proteomes" id="UP000292702"/>
    </source>
</evidence>
<protein>
    <recommendedName>
        <fullName evidence="6">Oxidase ustYa</fullName>
    </recommendedName>
</protein>
<evidence type="ECO:0000313" key="4">
    <source>
        <dbReference type="EMBL" id="TCD66352.1"/>
    </source>
</evidence>
<keyword evidence="2" id="KW-0560">Oxidoreductase</keyword>
<comment type="pathway">
    <text evidence="1">Mycotoxin biosynthesis.</text>
</comment>
<comment type="similarity">
    <text evidence="3">Belongs to the ustYa family.</text>
</comment>
<dbReference type="Pfam" id="PF11807">
    <property type="entry name" value="UstYa"/>
    <property type="match status" value="1"/>
</dbReference>
<keyword evidence="5" id="KW-1185">Reference proteome</keyword>
<dbReference type="InterPro" id="IPR021765">
    <property type="entry name" value="UstYa-like"/>
</dbReference>
<gene>
    <name evidence="4" type="ORF">EIP91_001456</name>
</gene>
<dbReference type="EMBL" id="RWJN01000138">
    <property type="protein sequence ID" value="TCD66352.1"/>
    <property type="molecule type" value="Genomic_DNA"/>
</dbReference>
<dbReference type="PANTHER" id="PTHR33365">
    <property type="entry name" value="YALI0B05434P"/>
    <property type="match status" value="1"/>
</dbReference>
<dbReference type="GO" id="GO:0016491">
    <property type="term" value="F:oxidoreductase activity"/>
    <property type="evidence" value="ECO:0007669"/>
    <property type="project" value="UniProtKB-KW"/>
</dbReference>
<evidence type="ECO:0000256" key="2">
    <source>
        <dbReference type="ARBA" id="ARBA00023002"/>
    </source>
</evidence>
<sequence>MQSDMDWSSILPKPWNGFFSLGPNNRPFATSLYHQLHCLDQIRTSFVRSNVDAETMRHVEHCLRYLKDVLLCHADITVEPAEWMEVGGNTMPGTDGDGVVHSCRDWDKVKEFVEEHPIILP</sequence>
<dbReference type="STRING" id="92696.A0A4R0RGI3"/>
<dbReference type="AlphaFoldDB" id="A0A4R0RGI3"/>
<evidence type="ECO:0008006" key="6">
    <source>
        <dbReference type="Google" id="ProtNLM"/>
    </source>
</evidence>
<dbReference type="Proteomes" id="UP000292702">
    <property type="component" value="Unassembled WGS sequence"/>
</dbReference>
<proteinExistence type="inferred from homology"/>
<dbReference type="OrthoDB" id="3687641at2759"/>
<reference evidence="4 5" key="1">
    <citation type="submission" date="2018-11" db="EMBL/GenBank/DDBJ databases">
        <title>Genome assembly of Steccherinum ochraceum LE-BIN_3174, the white-rot fungus of the Steccherinaceae family (The Residual Polyporoid clade, Polyporales, Basidiomycota).</title>
        <authorList>
            <person name="Fedorova T.V."/>
            <person name="Glazunova O.A."/>
            <person name="Landesman E.O."/>
            <person name="Moiseenko K.V."/>
            <person name="Psurtseva N.V."/>
            <person name="Savinova O.S."/>
            <person name="Shakhova N.V."/>
            <person name="Tyazhelova T.V."/>
            <person name="Vasina D.V."/>
        </authorList>
    </citation>
    <scope>NUCLEOTIDE SEQUENCE [LARGE SCALE GENOMIC DNA]</scope>
    <source>
        <strain evidence="4 5">LE-BIN_3174</strain>
    </source>
</reference>
<organism evidence="4 5">
    <name type="scientific">Steccherinum ochraceum</name>
    <dbReference type="NCBI Taxonomy" id="92696"/>
    <lineage>
        <taxon>Eukaryota</taxon>
        <taxon>Fungi</taxon>
        <taxon>Dikarya</taxon>
        <taxon>Basidiomycota</taxon>
        <taxon>Agaricomycotina</taxon>
        <taxon>Agaricomycetes</taxon>
        <taxon>Polyporales</taxon>
        <taxon>Steccherinaceae</taxon>
        <taxon>Steccherinum</taxon>
    </lineage>
</organism>
<evidence type="ECO:0000256" key="3">
    <source>
        <dbReference type="ARBA" id="ARBA00035112"/>
    </source>
</evidence>
<dbReference type="GO" id="GO:0043386">
    <property type="term" value="P:mycotoxin biosynthetic process"/>
    <property type="evidence" value="ECO:0007669"/>
    <property type="project" value="InterPro"/>
</dbReference>
<name>A0A4R0RGI3_9APHY</name>